<evidence type="ECO:0000256" key="1">
    <source>
        <dbReference type="SAM" id="MobiDB-lite"/>
    </source>
</evidence>
<keyword evidence="3" id="KW-1185">Reference proteome</keyword>
<comment type="caution">
    <text evidence="2">The sequence shown here is derived from an EMBL/GenBank/DDBJ whole genome shotgun (WGS) entry which is preliminary data.</text>
</comment>
<dbReference type="EMBL" id="JAMQOT010000001">
    <property type="protein sequence ID" value="MDF9744217.1"/>
    <property type="molecule type" value="Genomic_DNA"/>
</dbReference>
<feature type="compositionally biased region" description="Acidic residues" evidence="1">
    <location>
        <begin position="28"/>
        <end position="39"/>
    </location>
</feature>
<feature type="compositionally biased region" description="Acidic residues" evidence="1">
    <location>
        <begin position="56"/>
        <end position="67"/>
    </location>
</feature>
<dbReference type="Proteomes" id="UP001154061">
    <property type="component" value="Unassembled WGS sequence"/>
</dbReference>
<gene>
    <name evidence="2" type="ORF">NDI89_01320</name>
</gene>
<feature type="compositionally biased region" description="Acidic residues" evidence="1">
    <location>
        <begin position="1"/>
        <end position="18"/>
    </location>
</feature>
<name>A0A9Q4KYV3_9EURY</name>
<evidence type="ECO:0000313" key="2">
    <source>
        <dbReference type="EMBL" id="MDF9744217.1"/>
    </source>
</evidence>
<evidence type="ECO:0008006" key="4">
    <source>
        <dbReference type="Google" id="ProtNLM"/>
    </source>
</evidence>
<evidence type="ECO:0000313" key="3">
    <source>
        <dbReference type="Proteomes" id="UP001154061"/>
    </source>
</evidence>
<dbReference type="AlphaFoldDB" id="A0A9Q4KYV3"/>
<dbReference type="InterPro" id="IPR036388">
    <property type="entry name" value="WH-like_DNA-bd_sf"/>
</dbReference>
<accession>A0A9Q4KYV3</accession>
<sequence length="146" mass="16109">MDDPTSDPDSDTSDEGDAETPVHPAVEVDTEVGAGDDGETGTVIDTVAGTPVYTDPEADPEEETDADWMEPVDRRLLEFMHSEDVFEPTEIEEEGICPAKYAAYRCREMSKYGLLNRLMPGVYEVTDAGERYLADDLDPSELEPDE</sequence>
<proteinExistence type="predicted"/>
<dbReference type="Gene3D" id="1.10.10.10">
    <property type="entry name" value="Winged helix-like DNA-binding domain superfamily/Winged helix DNA-binding domain"/>
    <property type="match status" value="1"/>
</dbReference>
<reference evidence="2" key="1">
    <citation type="submission" date="2022-06" db="EMBL/GenBank/DDBJ databases">
        <title>Natrinema sp. a new haloarchaeum isolate from saline soil.</title>
        <authorList>
            <person name="Strakova D."/>
            <person name="Galisteo C."/>
            <person name="Sanchez-Porro C."/>
            <person name="Ventosa A."/>
        </authorList>
    </citation>
    <scope>NUCLEOTIDE SEQUENCE</scope>
    <source>
        <strain evidence="2">S1CR25-10</strain>
    </source>
</reference>
<protein>
    <recommendedName>
        <fullName evidence="4">PhiH1 repressor-like protein</fullName>
    </recommendedName>
</protein>
<dbReference type="RefSeq" id="WP_277519699.1">
    <property type="nucleotide sequence ID" value="NZ_JAMQOT010000001.1"/>
</dbReference>
<feature type="region of interest" description="Disordered" evidence="1">
    <location>
        <begin position="1"/>
        <end position="67"/>
    </location>
</feature>
<organism evidence="2 3">
    <name type="scientific">Natrinema salsiterrestre</name>
    <dbReference type="NCBI Taxonomy" id="2950540"/>
    <lineage>
        <taxon>Archaea</taxon>
        <taxon>Methanobacteriati</taxon>
        <taxon>Methanobacteriota</taxon>
        <taxon>Stenosarchaea group</taxon>
        <taxon>Halobacteria</taxon>
        <taxon>Halobacteriales</taxon>
        <taxon>Natrialbaceae</taxon>
        <taxon>Natrinema</taxon>
    </lineage>
</organism>